<dbReference type="InterPro" id="IPR012338">
    <property type="entry name" value="Beta-lactam/transpept-like"/>
</dbReference>
<accession>A0AAJ5WQV8</accession>
<proteinExistence type="predicted"/>
<keyword evidence="2" id="KW-0378">Hydrolase</keyword>
<dbReference type="SUPFAM" id="SSF56601">
    <property type="entry name" value="beta-lactamase/transpeptidase-like"/>
    <property type="match status" value="1"/>
</dbReference>
<dbReference type="InterPro" id="IPR050789">
    <property type="entry name" value="Diverse_Enzym_Activities"/>
</dbReference>
<evidence type="ECO:0000259" key="1">
    <source>
        <dbReference type="Pfam" id="PF00144"/>
    </source>
</evidence>
<dbReference type="InterPro" id="IPR001466">
    <property type="entry name" value="Beta-lactam-related"/>
</dbReference>
<gene>
    <name evidence="2" type="ORF">P0Y53_16295</name>
</gene>
<feature type="domain" description="Beta-lactamase-related" evidence="1">
    <location>
        <begin position="16"/>
        <end position="301"/>
    </location>
</feature>
<dbReference type="EMBL" id="CP119311">
    <property type="protein sequence ID" value="WEK34048.1"/>
    <property type="molecule type" value="Genomic_DNA"/>
</dbReference>
<reference evidence="2" key="1">
    <citation type="submission" date="2023-03" db="EMBL/GenBank/DDBJ databases">
        <title>Andean soil-derived lignocellulolytic bacterial consortium as a source of novel taxa and putative plastic-active enzymes.</title>
        <authorList>
            <person name="Diaz-Garcia L."/>
            <person name="Chuvochina M."/>
            <person name="Feuerriegel G."/>
            <person name="Bunk B."/>
            <person name="Sproer C."/>
            <person name="Streit W.R."/>
            <person name="Rodriguez L.M."/>
            <person name="Overmann J."/>
            <person name="Jimenez D.J."/>
        </authorList>
    </citation>
    <scope>NUCLEOTIDE SEQUENCE</scope>
    <source>
        <strain evidence="2">MAG 7</strain>
    </source>
</reference>
<dbReference type="Pfam" id="PF00144">
    <property type="entry name" value="Beta-lactamase"/>
    <property type="match status" value="1"/>
</dbReference>
<dbReference type="AlphaFoldDB" id="A0AAJ5WQV8"/>
<dbReference type="PANTHER" id="PTHR43283">
    <property type="entry name" value="BETA-LACTAMASE-RELATED"/>
    <property type="match status" value="1"/>
</dbReference>
<protein>
    <submittedName>
        <fullName evidence="2">Serine hydrolase</fullName>
    </submittedName>
</protein>
<name>A0AAJ5WQV8_9BACT</name>
<organism evidence="2 3">
    <name type="scientific">Candidatus Pseudobacter hemicellulosilyticus</name>
    <dbReference type="NCBI Taxonomy" id="3121375"/>
    <lineage>
        <taxon>Bacteria</taxon>
        <taxon>Pseudomonadati</taxon>
        <taxon>Bacteroidota</taxon>
        <taxon>Chitinophagia</taxon>
        <taxon>Chitinophagales</taxon>
        <taxon>Chitinophagaceae</taxon>
        <taxon>Pseudobacter</taxon>
    </lineage>
</organism>
<sequence length="323" mass="36598">MTSVVTRNDYSDIHGILIAKDGQLLYEQYFNGWNKDGLHDSRSAFKSITSLLAGIAIDQGLLKVNQKVYSFFPEYKNFSGNHAWKKDMTVDHLLRMEAGFDCEEFNDGKDCETDMMASKDWVRFSLDLPMKDRPGTVWAYNSSAPMIISGIISRAAKMSVMAFAKKYLFDPMGITQYRWTVDPSGNGMTAGSFYIRPADMLKIGELLLQKGMWKGRRIVSAEWIAEATSAPIPIPDFSFVQFSRTAAAVPQPTYYGYYWYKESIRTRTFQGNMLFASGNGGQYIVVIEPLGLVIVFMQGNYNSWKAKKAFDLLAKYIIPAFEK</sequence>
<evidence type="ECO:0000313" key="3">
    <source>
        <dbReference type="Proteomes" id="UP001220610"/>
    </source>
</evidence>
<dbReference type="PANTHER" id="PTHR43283:SF7">
    <property type="entry name" value="BETA-LACTAMASE-RELATED DOMAIN-CONTAINING PROTEIN"/>
    <property type="match status" value="1"/>
</dbReference>
<dbReference type="GO" id="GO:0016787">
    <property type="term" value="F:hydrolase activity"/>
    <property type="evidence" value="ECO:0007669"/>
    <property type="project" value="UniProtKB-KW"/>
</dbReference>
<evidence type="ECO:0000313" key="2">
    <source>
        <dbReference type="EMBL" id="WEK34048.1"/>
    </source>
</evidence>
<dbReference type="Proteomes" id="UP001220610">
    <property type="component" value="Chromosome"/>
</dbReference>
<dbReference type="Gene3D" id="3.40.710.10">
    <property type="entry name" value="DD-peptidase/beta-lactamase superfamily"/>
    <property type="match status" value="1"/>
</dbReference>